<dbReference type="InterPro" id="IPR011009">
    <property type="entry name" value="Kinase-like_dom_sf"/>
</dbReference>
<proteinExistence type="inferred from homology"/>
<dbReference type="Gene3D" id="3.30.200.20">
    <property type="entry name" value="Phosphorylase Kinase, domain 1"/>
    <property type="match status" value="1"/>
</dbReference>
<dbReference type="PANTHER" id="PTHR24350">
    <property type="entry name" value="SERINE/THREONINE-PROTEIN KINASE IAL-RELATED"/>
    <property type="match status" value="1"/>
</dbReference>
<dbReference type="GO" id="GO:0000070">
    <property type="term" value="P:mitotic sister chromatid segregation"/>
    <property type="evidence" value="ECO:0007669"/>
    <property type="project" value="UniProtKB-ARBA"/>
</dbReference>
<dbReference type="GO" id="GO:0005524">
    <property type="term" value="F:ATP binding"/>
    <property type="evidence" value="ECO:0007669"/>
    <property type="project" value="UniProtKB-UniRule"/>
</dbReference>
<protein>
    <recommendedName>
        <fullName evidence="15">Aurora kinase</fullName>
        <ecNumber evidence="15">2.7.11.1</ecNumber>
    </recommendedName>
</protein>
<dbReference type="SUPFAM" id="SSF56112">
    <property type="entry name" value="Protein kinase-like (PK-like)"/>
    <property type="match status" value="1"/>
</dbReference>
<dbReference type="GO" id="GO:0030496">
    <property type="term" value="C:midbody"/>
    <property type="evidence" value="ECO:0007669"/>
    <property type="project" value="UniProtKB-SubCell"/>
</dbReference>
<keyword evidence="19" id="KW-1185">Reference proteome</keyword>
<dbReference type="AlphaFoldDB" id="A0A0D6L6N6"/>
<evidence type="ECO:0000313" key="19">
    <source>
        <dbReference type="Proteomes" id="UP000054495"/>
    </source>
</evidence>
<name>A0A0D6L6N6_9BILA</name>
<evidence type="ECO:0000256" key="8">
    <source>
        <dbReference type="ARBA" id="ARBA00023254"/>
    </source>
</evidence>
<evidence type="ECO:0000259" key="17">
    <source>
        <dbReference type="PROSITE" id="PS50011"/>
    </source>
</evidence>
<feature type="active site" description="Proton acceptor" evidence="11">
    <location>
        <position position="389"/>
    </location>
</feature>
<evidence type="ECO:0000256" key="7">
    <source>
        <dbReference type="ARBA" id="ARBA00022853"/>
    </source>
</evidence>
<dbReference type="EC" id="2.7.11.1" evidence="15"/>
<evidence type="ECO:0000256" key="5">
    <source>
        <dbReference type="ARBA" id="ARBA00022777"/>
    </source>
</evidence>
<evidence type="ECO:0000256" key="14">
    <source>
        <dbReference type="PROSITE-ProRule" id="PRU10141"/>
    </source>
</evidence>
<evidence type="ECO:0000256" key="3">
    <source>
        <dbReference type="ARBA" id="ARBA00022679"/>
    </source>
</evidence>
<evidence type="ECO:0000256" key="2">
    <source>
        <dbReference type="ARBA" id="ARBA00022527"/>
    </source>
</evidence>
<dbReference type="InterPro" id="IPR030616">
    <property type="entry name" value="Aur-like"/>
</dbReference>
<dbReference type="Gene3D" id="1.10.510.10">
    <property type="entry name" value="Transferase(Phosphotransferase) domain 1"/>
    <property type="match status" value="1"/>
</dbReference>
<comment type="similarity">
    <text evidence="15">Belongs to the protein kinase superfamily. Ser/Thr protein kinase family. Aurora subfamily.</text>
</comment>
<dbReference type="InterPro" id="IPR000719">
    <property type="entry name" value="Prot_kinase_dom"/>
</dbReference>
<evidence type="ECO:0000256" key="16">
    <source>
        <dbReference type="SAM" id="MobiDB-lite"/>
    </source>
</evidence>
<dbReference type="InterPro" id="IPR008271">
    <property type="entry name" value="Ser/Thr_kinase_AS"/>
</dbReference>
<dbReference type="GO" id="GO:0051321">
    <property type="term" value="P:meiotic cell cycle"/>
    <property type="evidence" value="ECO:0007669"/>
    <property type="project" value="UniProtKB-KW"/>
</dbReference>
<sequence>MSVAATKSQYCNGKKIAIPKEEIQPVFDASNNEMNFVRAVRIKVELEGGRSSDVAFHVAKSDEEEILLGINASPSLGVRLSLMKDETKMKKEPIYMGEVRVTQRTYIPPYQALLVPVQCDAIEDVAEIVLWPSKKGIPAGVFKISHSETVLPVTNTQDEPLLLKKGESVRHWGTEKWKENREDLGLLMLTKEKENLRAEERSETLLRQISENMKSEQNQMAGVASQSVEAKPQNNPEEITSNGSNSVPTVTQQQKSRSQTWVIDDFDIGRPLGKGKFGSVFVARSKEEKVIVALKVLFKEQIRKHNVMHQVKREIEIQYHLRHPNILRLKGYFHDQQRVYIILEYADGGELYNRLKKKGRLEEPEAARYVRQLADALSYCHAKRVIHRDIKPENILLDQKGNVKIADFGWAVVASHSRRQTVCGTLDYLPPEMISGKSHDHTASVDNWAIGVLLYEMLVGHPPFEYSDQSQTLQAIMHCSSLRNRFQYNLEQILAHIPPFVSEGPSDLIRKLVIKEPSMRLSLAGVMAHPWVVGMTNQQHTHHTHHVTNTPVTTA</sequence>
<keyword evidence="3 15" id="KW-0808">Transferase</keyword>
<dbReference type="PROSITE" id="PS00107">
    <property type="entry name" value="PROTEIN_KINASE_ATP"/>
    <property type="match status" value="1"/>
</dbReference>
<dbReference type="FunFam" id="1.10.510.10:FF:000235">
    <property type="entry name" value="Serine/threonine-protein kinase ark1"/>
    <property type="match status" value="1"/>
</dbReference>
<dbReference type="Proteomes" id="UP000054495">
    <property type="component" value="Unassembled WGS sequence"/>
</dbReference>
<keyword evidence="4 12" id="KW-0547">Nucleotide-binding</keyword>
<dbReference type="EMBL" id="KE126085">
    <property type="protein sequence ID" value="EPB66518.1"/>
    <property type="molecule type" value="Genomic_DNA"/>
</dbReference>
<evidence type="ECO:0000256" key="12">
    <source>
        <dbReference type="PIRSR" id="PIRSR630616-2"/>
    </source>
</evidence>
<comment type="catalytic activity">
    <reaction evidence="10 15">
        <text>L-seryl-[protein] + ATP = O-phospho-L-seryl-[protein] + ADP + H(+)</text>
        <dbReference type="Rhea" id="RHEA:17989"/>
        <dbReference type="Rhea" id="RHEA-COMP:9863"/>
        <dbReference type="Rhea" id="RHEA-COMP:11604"/>
        <dbReference type="ChEBI" id="CHEBI:15378"/>
        <dbReference type="ChEBI" id="CHEBI:29999"/>
        <dbReference type="ChEBI" id="CHEBI:30616"/>
        <dbReference type="ChEBI" id="CHEBI:83421"/>
        <dbReference type="ChEBI" id="CHEBI:456216"/>
        <dbReference type="EC" id="2.7.11.1"/>
    </reaction>
</comment>
<feature type="cross-link" description="Glycyl lysine isopeptide (Lys-Gly) (interchain with G-Cter in SUMO2)" evidence="13">
    <location>
        <position position="391"/>
    </location>
</feature>
<dbReference type="CDD" id="cd14007">
    <property type="entry name" value="STKc_Aurora"/>
    <property type="match status" value="1"/>
</dbReference>
<evidence type="ECO:0000256" key="4">
    <source>
        <dbReference type="ARBA" id="ARBA00022741"/>
    </source>
</evidence>
<keyword evidence="5 15" id="KW-0418">Kinase</keyword>
<dbReference type="FunFam" id="3.30.200.20:FF:000042">
    <property type="entry name" value="Aurora kinase A"/>
    <property type="match status" value="1"/>
</dbReference>
<organism evidence="18 19">
    <name type="scientific">Ancylostoma ceylanicum</name>
    <dbReference type="NCBI Taxonomy" id="53326"/>
    <lineage>
        <taxon>Eukaryota</taxon>
        <taxon>Metazoa</taxon>
        <taxon>Ecdysozoa</taxon>
        <taxon>Nematoda</taxon>
        <taxon>Chromadorea</taxon>
        <taxon>Rhabditida</taxon>
        <taxon>Rhabditina</taxon>
        <taxon>Rhabditomorpha</taxon>
        <taxon>Strongyloidea</taxon>
        <taxon>Ancylostomatidae</taxon>
        <taxon>Ancylostomatinae</taxon>
        <taxon>Ancylostoma</taxon>
    </lineage>
</organism>
<feature type="domain" description="Protein kinase" evidence="17">
    <location>
        <begin position="266"/>
        <end position="532"/>
    </location>
</feature>
<comment type="catalytic activity">
    <reaction evidence="9 15">
        <text>L-threonyl-[protein] + ATP = O-phospho-L-threonyl-[protein] + ADP + H(+)</text>
        <dbReference type="Rhea" id="RHEA:46608"/>
        <dbReference type="Rhea" id="RHEA-COMP:11060"/>
        <dbReference type="Rhea" id="RHEA-COMP:11605"/>
        <dbReference type="ChEBI" id="CHEBI:15378"/>
        <dbReference type="ChEBI" id="CHEBI:30013"/>
        <dbReference type="ChEBI" id="CHEBI:30616"/>
        <dbReference type="ChEBI" id="CHEBI:61977"/>
        <dbReference type="ChEBI" id="CHEBI:456216"/>
        <dbReference type="EC" id="2.7.11.1"/>
    </reaction>
</comment>
<feature type="binding site" evidence="12">
    <location>
        <begin position="344"/>
        <end position="346"/>
    </location>
    <ligand>
        <name>ATP</name>
        <dbReference type="ChEBI" id="CHEBI:30616"/>
    </ligand>
</feature>
<evidence type="ECO:0000313" key="18">
    <source>
        <dbReference type="EMBL" id="EPB66518.1"/>
    </source>
</evidence>
<dbReference type="SMART" id="SM00220">
    <property type="entry name" value="S_TKc"/>
    <property type="match status" value="1"/>
</dbReference>
<evidence type="ECO:0000256" key="1">
    <source>
        <dbReference type="ARBA" id="ARBA00004214"/>
    </source>
</evidence>
<evidence type="ECO:0000256" key="13">
    <source>
        <dbReference type="PIRSR" id="PIRSR630616-3"/>
    </source>
</evidence>
<feature type="binding site" evidence="12">
    <location>
        <begin position="393"/>
        <end position="394"/>
    </location>
    <ligand>
        <name>ATP</name>
        <dbReference type="ChEBI" id="CHEBI:30616"/>
    </ligand>
</feature>
<evidence type="ECO:0000256" key="15">
    <source>
        <dbReference type="RuleBase" id="RU367134"/>
    </source>
</evidence>
<evidence type="ECO:0000256" key="10">
    <source>
        <dbReference type="ARBA" id="ARBA00048679"/>
    </source>
</evidence>
<dbReference type="GO" id="GO:0006325">
    <property type="term" value="P:chromatin organization"/>
    <property type="evidence" value="ECO:0007669"/>
    <property type="project" value="UniProtKB-KW"/>
</dbReference>
<feature type="binding site" evidence="12 14">
    <location>
        <position position="295"/>
    </location>
    <ligand>
        <name>ATP</name>
        <dbReference type="ChEBI" id="CHEBI:30616"/>
    </ligand>
</feature>
<dbReference type="GO" id="GO:0004674">
    <property type="term" value="F:protein serine/threonine kinase activity"/>
    <property type="evidence" value="ECO:0007669"/>
    <property type="project" value="UniProtKB-KW"/>
</dbReference>
<feature type="binding site" evidence="12">
    <location>
        <position position="407"/>
    </location>
    <ligand>
        <name>ATP</name>
        <dbReference type="ChEBI" id="CHEBI:30616"/>
    </ligand>
</feature>
<accession>A0A0D6L6N6</accession>
<keyword evidence="2 15" id="KW-0723">Serine/threonine-protein kinase</keyword>
<evidence type="ECO:0000256" key="9">
    <source>
        <dbReference type="ARBA" id="ARBA00047899"/>
    </source>
</evidence>
<evidence type="ECO:0000256" key="6">
    <source>
        <dbReference type="ARBA" id="ARBA00022840"/>
    </source>
</evidence>
<keyword evidence="7" id="KW-0156">Chromatin regulator</keyword>
<feature type="region of interest" description="Disordered" evidence="16">
    <location>
        <begin position="216"/>
        <end position="254"/>
    </location>
</feature>
<gene>
    <name evidence="18" type="ORF">ANCCEY_14391</name>
</gene>
<reference evidence="18 19" key="1">
    <citation type="submission" date="2013-05" db="EMBL/GenBank/DDBJ databases">
        <title>Draft genome of the parasitic nematode Anyclostoma ceylanicum.</title>
        <authorList>
            <person name="Mitreva M."/>
        </authorList>
    </citation>
    <scope>NUCLEOTIDE SEQUENCE [LARGE SCALE GENOMIC DNA]</scope>
</reference>
<dbReference type="Pfam" id="PF00069">
    <property type="entry name" value="Pkinase"/>
    <property type="match status" value="1"/>
</dbReference>
<evidence type="ECO:0000256" key="11">
    <source>
        <dbReference type="PIRSR" id="PIRSR630616-1"/>
    </source>
</evidence>
<dbReference type="InterPro" id="IPR017441">
    <property type="entry name" value="Protein_kinase_ATP_BS"/>
</dbReference>
<dbReference type="PROSITE" id="PS50011">
    <property type="entry name" value="PROTEIN_KINASE_DOM"/>
    <property type="match status" value="1"/>
</dbReference>
<dbReference type="GO" id="GO:0030261">
    <property type="term" value="P:chromosome condensation"/>
    <property type="evidence" value="ECO:0007669"/>
    <property type="project" value="UniProtKB-ARBA"/>
</dbReference>
<dbReference type="PROSITE" id="PS00108">
    <property type="entry name" value="PROTEIN_KINASE_ST"/>
    <property type="match status" value="1"/>
</dbReference>
<dbReference type="GO" id="GO:0032506">
    <property type="term" value="P:cytokinetic process"/>
    <property type="evidence" value="ECO:0007669"/>
    <property type="project" value="UniProtKB-ARBA"/>
</dbReference>
<keyword evidence="6 12" id="KW-0067">ATP-binding</keyword>
<feature type="binding site" evidence="12">
    <location>
        <position position="276"/>
    </location>
    <ligand>
        <name>ATP</name>
        <dbReference type="ChEBI" id="CHEBI:30616"/>
    </ligand>
</feature>
<keyword evidence="8" id="KW-0469">Meiosis</keyword>
<comment type="subcellular location">
    <subcellularLocation>
        <location evidence="1">Midbody</location>
    </subcellularLocation>
</comment>